<proteinExistence type="predicted"/>
<dbReference type="RefSeq" id="WP_137409186.1">
    <property type="nucleotide sequence ID" value="NZ_AP025466.1"/>
</dbReference>
<dbReference type="EMBL" id="VZPX01000073">
    <property type="protein sequence ID" value="KAB0468666.1"/>
    <property type="molecule type" value="Genomic_DNA"/>
</dbReference>
<protein>
    <submittedName>
        <fullName evidence="2">Uncharacterized protein</fullName>
    </submittedName>
</protein>
<feature type="signal peptide" evidence="1">
    <location>
        <begin position="1"/>
        <end position="19"/>
    </location>
</feature>
<reference evidence="2 3" key="1">
    <citation type="submission" date="2019-09" db="EMBL/GenBank/DDBJ databases">
        <title>Draft genome sequences of 48 bacterial type strains from the CCUG.</title>
        <authorList>
            <person name="Tunovic T."/>
            <person name="Pineiro-Iglesias B."/>
            <person name="Unosson C."/>
            <person name="Inganas E."/>
            <person name="Ohlen M."/>
            <person name="Cardew S."/>
            <person name="Jensie-Markopoulos S."/>
            <person name="Salva-Serra F."/>
            <person name="Jaen-Luchoro D."/>
            <person name="Karlsson R."/>
            <person name="Svensson-Stadler L."/>
            <person name="Chun J."/>
            <person name="Moore E."/>
        </authorList>
    </citation>
    <scope>NUCLEOTIDE SEQUENCE [LARGE SCALE GENOMIC DNA]</scope>
    <source>
        <strain evidence="2 3">CCUG 48643</strain>
    </source>
</reference>
<name>A0A7V7NPT4_9VIBR</name>
<evidence type="ECO:0000313" key="2">
    <source>
        <dbReference type="EMBL" id="KAB0468666.1"/>
    </source>
</evidence>
<evidence type="ECO:0000313" key="3">
    <source>
        <dbReference type="Proteomes" id="UP000423756"/>
    </source>
</evidence>
<sequence length="111" mass="12084">MKKLNLILLVCLLPSLTLASEANPTKIKQVLSGPEYGKQVLITVDTNPSGLPECHTNQWYNYVFDGTTPEGQMTLSLVLTAYAAQKPVWVAGTNSCTIRGGVENLKHIVVK</sequence>
<evidence type="ECO:0000256" key="1">
    <source>
        <dbReference type="SAM" id="SignalP"/>
    </source>
</evidence>
<gene>
    <name evidence="2" type="ORF">F7Q91_22950</name>
</gene>
<feature type="chain" id="PRO_5030808478" evidence="1">
    <location>
        <begin position="20"/>
        <end position="111"/>
    </location>
</feature>
<dbReference type="AlphaFoldDB" id="A0A7V7NPT4"/>
<comment type="caution">
    <text evidence="2">The sequence shown here is derived from an EMBL/GenBank/DDBJ whole genome shotgun (WGS) entry which is preliminary data.</text>
</comment>
<dbReference type="GeneID" id="77343997"/>
<keyword evidence="1" id="KW-0732">Signal</keyword>
<dbReference type="Proteomes" id="UP000423756">
    <property type="component" value="Unassembled WGS sequence"/>
</dbReference>
<organism evidence="2 3">
    <name type="scientific">Vibrio chagasii</name>
    <dbReference type="NCBI Taxonomy" id="170679"/>
    <lineage>
        <taxon>Bacteria</taxon>
        <taxon>Pseudomonadati</taxon>
        <taxon>Pseudomonadota</taxon>
        <taxon>Gammaproteobacteria</taxon>
        <taxon>Vibrionales</taxon>
        <taxon>Vibrionaceae</taxon>
        <taxon>Vibrio</taxon>
    </lineage>
</organism>
<accession>A0A7V7NPT4</accession>